<dbReference type="Proteomes" id="UP000887574">
    <property type="component" value="Unplaced"/>
</dbReference>
<organism evidence="1 2">
    <name type="scientific">Ditylenchus dipsaci</name>
    <dbReference type="NCBI Taxonomy" id="166011"/>
    <lineage>
        <taxon>Eukaryota</taxon>
        <taxon>Metazoa</taxon>
        <taxon>Ecdysozoa</taxon>
        <taxon>Nematoda</taxon>
        <taxon>Chromadorea</taxon>
        <taxon>Rhabditida</taxon>
        <taxon>Tylenchina</taxon>
        <taxon>Tylenchomorpha</taxon>
        <taxon>Sphaerularioidea</taxon>
        <taxon>Anguinidae</taxon>
        <taxon>Anguininae</taxon>
        <taxon>Ditylenchus</taxon>
    </lineage>
</organism>
<keyword evidence="1" id="KW-1185">Reference proteome</keyword>
<evidence type="ECO:0000313" key="1">
    <source>
        <dbReference type="Proteomes" id="UP000887574"/>
    </source>
</evidence>
<reference evidence="2" key="1">
    <citation type="submission" date="2022-11" db="UniProtKB">
        <authorList>
            <consortium name="WormBaseParasite"/>
        </authorList>
    </citation>
    <scope>IDENTIFICATION</scope>
</reference>
<name>A0A915EKF2_9BILA</name>
<protein>
    <submittedName>
        <fullName evidence="2">Uncharacterized protein</fullName>
    </submittedName>
</protein>
<sequence>MLNNHSTFCRPFHQNETKCAEEPEWSTENLFQVFNYFPRPHLEHIALVVGNRQLVYFLQRHFGTAPYRRYDRLNIVANSSGTQLAFQNFDDIDEQEVAFEFLKNYKSVLFGIVNIVLTPGFNGDHALFFKQLICLTSYWQKSVLVVTLLKKHYDDYGAANKEKYERLLDQILRSTIIMSSPILYIDMHLGKMGSPLHSYPLLLQGRQLNFMGLTWSDGLDQIIQYLSTKKTLDHSICITLVFDGYNAFGYFKAFIDRYQKVSDFKMFNIYVFNEQKVPQNPKMQIGRLT</sequence>
<dbReference type="WBParaSite" id="jg7243">
    <property type="protein sequence ID" value="jg7243"/>
    <property type="gene ID" value="jg7243"/>
</dbReference>
<accession>A0A915EKF2</accession>
<evidence type="ECO:0000313" key="2">
    <source>
        <dbReference type="WBParaSite" id="jg7243"/>
    </source>
</evidence>
<proteinExistence type="predicted"/>
<dbReference type="AlphaFoldDB" id="A0A915EKF2"/>